<dbReference type="PANTHER" id="PTHR30290">
    <property type="entry name" value="PERIPLASMIC BINDING COMPONENT OF ABC TRANSPORTER"/>
    <property type="match status" value="1"/>
</dbReference>
<organism evidence="2 3">
    <name type="scientific">Phytoactinopolyspora alkaliphila</name>
    <dbReference type="NCBI Taxonomy" id="1783498"/>
    <lineage>
        <taxon>Bacteria</taxon>
        <taxon>Bacillati</taxon>
        <taxon>Actinomycetota</taxon>
        <taxon>Actinomycetes</taxon>
        <taxon>Jiangellales</taxon>
        <taxon>Jiangellaceae</taxon>
        <taxon>Phytoactinopolyspora</taxon>
    </lineage>
</organism>
<dbReference type="Gene3D" id="3.10.105.10">
    <property type="entry name" value="Dipeptide-binding Protein, Domain 3"/>
    <property type="match status" value="1"/>
</dbReference>
<feature type="domain" description="Solute-binding protein family 5" evidence="1">
    <location>
        <begin position="95"/>
        <end position="467"/>
    </location>
</feature>
<dbReference type="AlphaFoldDB" id="A0A6N9YSH3"/>
<dbReference type="Gene3D" id="3.90.76.10">
    <property type="entry name" value="Dipeptide-binding Protein, Domain 1"/>
    <property type="match status" value="1"/>
</dbReference>
<dbReference type="Gene3D" id="3.40.190.10">
    <property type="entry name" value="Periplasmic binding protein-like II"/>
    <property type="match status" value="1"/>
</dbReference>
<sequence length="558" mass="62066">MKGEVIMKSTTRIRRHEAFVAAATALVIVGCSQGTSNSPGNDESDAADATGRDTLEVAIAQEPTDLVPYTAGQQGKSMTFDLVFMPLLYTDDENEVQSDILESWELDDSATTVTLRLRDNLTWSDGEQLTSADVVMTLTQALDPNISIMAGPMAGVVGTDEFAEGAANEISGLSAPDEKSVVIDLADPDATWLPNLVLRKLPILPQHILGEVPHDELAEHEFFRTVPVSSGPYTLKEHQSGQYLEFEKNMEWQPGAAFDRVTFRVVSVDVMSAQLETGEIQFMFSIDPTDVERVGALESIEVESTSGIAPGVWAIQHFEPLLDPQVRQAMAYAIDREAICDAVYKGYCETPIANIRQLGPEWAIPEDDVTEYRYNPERARQLLDEAGWDSDTELTFLLFAHVTGAPKRAIEIAQGNMADVGINWSIETIDVAEFLDRAAEEPDSFHGFYTAGADFTVDPSSVEAYTSCESHYPNGSNIIRYCNEELDDHWRTGRRESSAEKRAAVYQRAFRLLNEEVPEIYLLVPDSIIAYDSRLKGVRVHSNKDMQFWNIGEWTWEE</sequence>
<proteinExistence type="predicted"/>
<evidence type="ECO:0000259" key="1">
    <source>
        <dbReference type="Pfam" id="PF00496"/>
    </source>
</evidence>
<dbReference type="GO" id="GO:0043190">
    <property type="term" value="C:ATP-binding cassette (ABC) transporter complex"/>
    <property type="evidence" value="ECO:0007669"/>
    <property type="project" value="InterPro"/>
</dbReference>
<dbReference type="GO" id="GO:1904680">
    <property type="term" value="F:peptide transmembrane transporter activity"/>
    <property type="evidence" value="ECO:0007669"/>
    <property type="project" value="TreeGrafter"/>
</dbReference>
<name>A0A6N9YSH3_9ACTN</name>
<protein>
    <submittedName>
        <fullName evidence="2">ABC transporter substrate-binding protein</fullName>
    </submittedName>
</protein>
<dbReference type="PIRSF" id="PIRSF002741">
    <property type="entry name" value="MppA"/>
    <property type="match status" value="1"/>
</dbReference>
<dbReference type="Pfam" id="PF00496">
    <property type="entry name" value="SBP_bac_5"/>
    <property type="match status" value="1"/>
</dbReference>
<dbReference type="GO" id="GO:0042597">
    <property type="term" value="C:periplasmic space"/>
    <property type="evidence" value="ECO:0007669"/>
    <property type="project" value="UniProtKB-ARBA"/>
</dbReference>
<comment type="caution">
    <text evidence="2">The sequence shown here is derived from an EMBL/GenBank/DDBJ whole genome shotgun (WGS) entry which is preliminary data.</text>
</comment>
<dbReference type="RefSeq" id="WP_163820711.1">
    <property type="nucleotide sequence ID" value="NZ_JAAGOB010000014.1"/>
</dbReference>
<dbReference type="GO" id="GO:0015833">
    <property type="term" value="P:peptide transport"/>
    <property type="evidence" value="ECO:0007669"/>
    <property type="project" value="TreeGrafter"/>
</dbReference>
<dbReference type="InterPro" id="IPR030678">
    <property type="entry name" value="Peptide/Ni-bd"/>
</dbReference>
<dbReference type="InterPro" id="IPR000914">
    <property type="entry name" value="SBP_5_dom"/>
</dbReference>
<evidence type="ECO:0000313" key="2">
    <source>
        <dbReference type="EMBL" id="NED97924.1"/>
    </source>
</evidence>
<dbReference type="SUPFAM" id="SSF53850">
    <property type="entry name" value="Periplasmic binding protein-like II"/>
    <property type="match status" value="1"/>
</dbReference>
<dbReference type="PROSITE" id="PS51257">
    <property type="entry name" value="PROKAR_LIPOPROTEIN"/>
    <property type="match status" value="1"/>
</dbReference>
<dbReference type="InterPro" id="IPR039424">
    <property type="entry name" value="SBP_5"/>
</dbReference>
<evidence type="ECO:0000313" key="3">
    <source>
        <dbReference type="Proteomes" id="UP000469185"/>
    </source>
</evidence>
<reference evidence="2 3" key="1">
    <citation type="submission" date="2020-02" db="EMBL/GenBank/DDBJ databases">
        <authorList>
            <person name="Li X.-J."/>
            <person name="Feng X.-M."/>
        </authorList>
    </citation>
    <scope>NUCLEOTIDE SEQUENCE [LARGE SCALE GENOMIC DNA]</scope>
    <source>
        <strain evidence="2 3">CGMCC 4.7225</strain>
    </source>
</reference>
<dbReference type="EMBL" id="JAAGOB010000014">
    <property type="protein sequence ID" value="NED97924.1"/>
    <property type="molecule type" value="Genomic_DNA"/>
</dbReference>
<gene>
    <name evidence="2" type="ORF">G1H11_21735</name>
</gene>
<dbReference type="CDD" id="cd00995">
    <property type="entry name" value="PBP2_NikA_DppA_OppA_like"/>
    <property type="match status" value="1"/>
</dbReference>
<dbReference type="Proteomes" id="UP000469185">
    <property type="component" value="Unassembled WGS sequence"/>
</dbReference>
<keyword evidence="3" id="KW-1185">Reference proteome</keyword>
<accession>A0A6N9YSH3</accession>